<proteinExistence type="predicted"/>
<dbReference type="Proteomes" id="UP000234323">
    <property type="component" value="Unassembled WGS sequence"/>
</dbReference>
<accession>A0A2I1H507</accession>
<protein>
    <submittedName>
        <fullName evidence="1">Uncharacterized protein</fullName>
    </submittedName>
</protein>
<comment type="caution">
    <text evidence="1">The sequence shown here is derived from an EMBL/GenBank/DDBJ whole genome shotgun (WGS) entry which is preliminary data.</text>
</comment>
<dbReference type="EMBL" id="LLXI01001498">
    <property type="protein sequence ID" value="PKY53959.1"/>
    <property type="molecule type" value="Genomic_DNA"/>
</dbReference>
<evidence type="ECO:0000313" key="2">
    <source>
        <dbReference type="Proteomes" id="UP000234323"/>
    </source>
</evidence>
<keyword evidence="2" id="KW-1185">Reference proteome</keyword>
<sequence length="132" mass="15574">MKLLKREKENHFRFSYGISGFYVGIYDPCGSAKCNFPSTFVMNENRKRCPHHVREISHVEDPIMHITFNSHEKNKRLGMAYTKDFEAKEASIVKKKLQLQMEKVDNLSTEVARFNSRLELMERIEHLPLDNQ</sequence>
<gene>
    <name evidence="1" type="ORF">RhiirA4_547942</name>
</gene>
<organism evidence="1 2">
    <name type="scientific">Rhizophagus irregularis</name>
    <dbReference type="NCBI Taxonomy" id="588596"/>
    <lineage>
        <taxon>Eukaryota</taxon>
        <taxon>Fungi</taxon>
        <taxon>Fungi incertae sedis</taxon>
        <taxon>Mucoromycota</taxon>
        <taxon>Glomeromycotina</taxon>
        <taxon>Glomeromycetes</taxon>
        <taxon>Glomerales</taxon>
        <taxon>Glomeraceae</taxon>
        <taxon>Rhizophagus</taxon>
    </lineage>
</organism>
<dbReference type="AlphaFoldDB" id="A0A2I1H507"/>
<reference evidence="1 2" key="1">
    <citation type="submission" date="2015-10" db="EMBL/GenBank/DDBJ databases">
        <title>Genome analyses suggest a sexual origin of heterokaryosis in a supposedly ancient asexual fungus.</title>
        <authorList>
            <person name="Ropars J."/>
            <person name="Sedzielewska K."/>
            <person name="Noel J."/>
            <person name="Charron P."/>
            <person name="Farinelli L."/>
            <person name="Marton T."/>
            <person name="Kruger M."/>
            <person name="Pelin A."/>
            <person name="Brachmann A."/>
            <person name="Corradi N."/>
        </authorList>
    </citation>
    <scope>NUCLEOTIDE SEQUENCE [LARGE SCALE GENOMIC DNA]</scope>
    <source>
        <strain evidence="1 2">A4</strain>
    </source>
</reference>
<name>A0A2I1H507_9GLOM</name>
<evidence type="ECO:0000313" key="1">
    <source>
        <dbReference type="EMBL" id="PKY53959.1"/>
    </source>
</evidence>